<comment type="similarity">
    <text evidence="2">Belongs to the bacterial solute-binding protein 8 family.</text>
</comment>
<keyword evidence="3" id="KW-0813">Transport</keyword>
<evidence type="ECO:0000259" key="6">
    <source>
        <dbReference type="PROSITE" id="PS50983"/>
    </source>
</evidence>
<feature type="signal peptide" evidence="5">
    <location>
        <begin position="1"/>
        <end position="26"/>
    </location>
</feature>
<dbReference type="Pfam" id="PF01497">
    <property type="entry name" value="Peripla_BP_2"/>
    <property type="match status" value="1"/>
</dbReference>
<evidence type="ECO:0000256" key="1">
    <source>
        <dbReference type="ARBA" id="ARBA00004196"/>
    </source>
</evidence>
<sequence length="339" mass="37205">MSLRSARFAKSAAVSLLALALAAALAGCGGPEAEEAGDAPAAEGAFPVTIEHKYGETEIPEQPERVVTLGLSDQDAVLALGVRPVGSVDWFKEEPYGKWPWTEDLWGDEPPQIVGERDEYDMERIAALAPDVIIAQYSGMRQEQYETLSRIAPVVAQPADYPDYAAPWQEMARPIGAALGRADEMEALIEDMDERYARVRAEHPEFAEETLIVADSFEPGVYSAFADTDPKAIFFSELGFRLSPEVDGLVEDGANVAQFGAERLDLLDVDRLVWVTSSEESNERIRDEPLYQRLAVAEDGRDLFVPYEDPDIGAAFSFNTVLSIPYAIDQTVPLLTGEE</sequence>
<feature type="domain" description="Fe/B12 periplasmic-binding" evidence="6">
    <location>
        <begin position="65"/>
        <end position="339"/>
    </location>
</feature>
<dbReference type="GO" id="GO:0030288">
    <property type="term" value="C:outer membrane-bounded periplasmic space"/>
    <property type="evidence" value="ECO:0007669"/>
    <property type="project" value="TreeGrafter"/>
</dbReference>
<dbReference type="GO" id="GO:1901678">
    <property type="term" value="P:iron coordination entity transport"/>
    <property type="evidence" value="ECO:0007669"/>
    <property type="project" value="UniProtKB-ARBA"/>
</dbReference>
<dbReference type="EMBL" id="SNYN01000012">
    <property type="protein sequence ID" value="TDQ50730.1"/>
    <property type="molecule type" value="Genomic_DNA"/>
</dbReference>
<evidence type="ECO:0000313" key="7">
    <source>
        <dbReference type="EMBL" id="TDQ50730.1"/>
    </source>
</evidence>
<comment type="subcellular location">
    <subcellularLocation>
        <location evidence="1">Cell envelope</location>
    </subcellularLocation>
</comment>
<comment type="caution">
    <text evidence="7">The sequence shown here is derived from an EMBL/GenBank/DDBJ whole genome shotgun (WGS) entry which is preliminary data.</text>
</comment>
<dbReference type="CDD" id="cd01146">
    <property type="entry name" value="FhuD"/>
    <property type="match status" value="1"/>
</dbReference>
<evidence type="ECO:0000256" key="2">
    <source>
        <dbReference type="ARBA" id="ARBA00008814"/>
    </source>
</evidence>
<dbReference type="PANTHER" id="PTHR30532">
    <property type="entry name" value="IRON III DICITRATE-BINDING PERIPLASMIC PROTEIN"/>
    <property type="match status" value="1"/>
</dbReference>
<gene>
    <name evidence="7" type="ORF">EV190_11235</name>
</gene>
<dbReference type="AlphaFoldDB" id="A0A4R6UTZ2"/>
<dbReference type="InterPro" id="IPR051313">
    <property type="entry name" value="Bact_iron-sidero_bind"/>
</dbReference>
<evidence type="ECO:0000256" key="4">
    <source>
        <dbReference type="ARBA" id="ARBA00022729"/>
    </source>
</evidence>
<evidence type="ECO:0000256" key="3">
    <source>
        <dbReference type="ARBA" id="ARBA00022448"/>
    </source>
</evidence>
<dbReference type="RefSeq" id="WP_133742213.1">
    <property type="nucleotide sequence ID" value="NZ_SNYN01000012.1"/>
</dbReference>
<reference evidence="7 8" key="1">
    <citation type="submission" date="2019-03" db="EMBL/GenBank/DDBJ databases">
        <title>Genomic Encyclopedia of Type Strains, Phase IV (KMG-IV): sequencing the most valuable type-strain genomes for metagenomic binning, comparative biology and taxonomic classification.</title>
        <authorList>
            <person name="Goeker M."/>
        </authorList>
    </citation>
    <scope>NUCLEOTIDE SEQUENCE [LARGE SCALE GENOMIC DNA]</scope>
    <source>
        <strain evidence="7 8">DSM 46770</strain>
    </source>
</reference>
<proteinExistence type="inferred from homology"/>
<keyword evidence="4 5" id="KW-0732">Signal</keyword>
<dbReference type="Proteomes" id="UP000295281">
    <property type="component" value="Unassembled WGS sequence"/>
</dbReference>
<accession>A0A4R6UTZ2</accession>
<organism evidence="7 8">
    <name type="scientific">Actinorugispora endophytica</name>
    <dbReference type="NCBI Taxonomy" id="1605990"/>
    <lineage>
        <taxon>Bacteria</taxon>
        <taxon>Bacillati</taxon>
        <taxon>Actinomycetota</taxon>
        <taxon>Actinomycetes</taxon>
        <taxon>Streptosporangiales</taxon>
        <taxon>Nocardiopsidaceae</taxon>
        <taxon>Actinorugispora</taxon>
    </lineage>
</organism>
<dbReference type="InterPro" id="IPR002491">
    <property type="entry name" value="ABC_transptr_periplasmic_BD"/>
</dbReference>
<protein>
    <submittedName>
        <fullName evidence="7">Iron complex transport system substrate-binding protein</fullName>
    </submittedName>
</protein>
<evidence type="ECO:0000313" key="8">
    <source>
        <dbReference type="Proteomes" id="UP000295281"/>
    </source>
</evidence>
<keyword evidence="8" id="KW-1185">Reference proteome</keyword>
<feature type="chain" id="PRO_5039311994" evidence="5">
    <location>
        <begin position="27"/>
        <end position="339"/>
    </location>
</feature>
<name>A0A4R6UTZ2_9ACTN</name>
<dbReference type="PANTHER" id="PTHR30532:SF24">
    <property type="entry name" value="FERRIC ENTEROBACTIN-BINDING PERIPLASMIC PROTEIN FEPB"/>
    <property type="match status" value="1"/>
</dbReference>
<dbReference type="Gene3D" id="3.40.50.1980">
    <property type="entry name" value="Nitrogenase molybdenum iron protein domain"/>
    <property type="match status" value="2"/>
</dbReference>
<evidence type="ECO:0000256" key="5">
    <source>
        <dbReference type="SAM" id="SignalP"/>
    </source>
</evidence>
<dbReference type="PROSITE" id="PS51257">
    <property type="entry name" value="PROKAR_LIPOPROTEIN"/>
    <property type="match status" value="1"/>
</dbReference>
<dbReference type="OrthoDB" id="1846031at2"/>
<dbReference type="SUPFAM" id="SSF53807">
    <property type="entry name" value="Helical backbone' metal receptor"/>
    <property type="match status" value="1"/>
</dbReference>
<dbReference type="PROSITE" id="PS50983">
    <property type="entry name" value="FE_B12_PBP"/>
    <property type="match status" value="1"/>
</dbReference>